<evidence type="ECO:0000313" key="2">
    <source>
        <dbReference type="Proteomes" id="UP001281147"/>
    </source>
</evidence>
<organism evidence="1 2">
    <name type="scientific">Vermiconidia calcicola</name>
    <dbReference type="NCBI Taxonomy" id="1690605"/>
    <lineage>
        <taxon>Eukaryota</taxon>
        <taxon>Fungi</taxon>
        <taxon>Dikarya</taxon>
        <taxon>Ascomycota</taxon>
        <taxon>Pezizomycotina</taxon>
        <taxon>Dothideomycetes</taxon>
        <taxon>Dothideomycetidae</taxon>
        <taxon>Mycosphaerellales</taxon>
        <taxon>Extremaceae</taxon>
        <taxon>Vermiconidia</taxon>
    </lineage>
</organism>
<keyword evidence="2" id="KW-1185">Reference proteome</keyword>
<dbReference type="EMBL" id="JAUTXU010000145">
    <property type="protein sequence ID" value="KAK3703934.1"/>
    <property type="molecule type" value="Genomic_DNA"/>
</dbReference>
<protein>
    <submittedName>
        <fullName evidence="1">Uncharacterized protein</fullName>
    </submittedName>
</protein>
<proteinExistence type="predicted"/>
<comment type="caution">
    <text evidence="1">The sequence shown here is derived from an EMBL/GenBank/DDBJ whole genome shotgun (WGS) entry which is preliminary data.</text>
</comment>
<evidence type="ECO:0000313" key="1">
    <source>
        <dbReference type="EMBL" id="KAK3703934.1"/>
    </source>
</evidence>
<gene>
    <name evidence="1" type="ORF">LTR37_014152</name>
</gene>
<sequence>MPDFSSHGYWEARFSKDGTPFDWLLPVRRLCDIAWDWTDEAHLRNADILHIGCGSSESSALRKLVEEPSQVHNVDYSRAAIDAAMSREDELLEEEQQEVLAPDFLEMAKNKHNNATLTLLDQQVEAGRLFDLVLDKSTSDSVASGSGVPLQLPYPLSINGWTRGISVSGVSQSAEIHPLHVLAVHIAALTTPKEGRWIAVSYSDARFPFFPPMPHSAEQGFLPDSVLKAGFPHPSQLWKLEAKQKIDTRENWDETLAERKKRLQSGQMRRPQLSHWLYVLKRTEVMVTD</sequence>
<dbReference type="Proteomes" id="UP001281147">
    <property type="component" value="Unassembled WGS sequence"/>
</dbReference>
<name>A0ACC3MV84_9PEZI</name>
<reference evidence="1" key="1">
    <citation type="submission" date="2023-07" db="EMBL/GenBank/DDBJ databases">
        <title>Black Yeasts Isolated from many extreme environments.</title>
        <authorList>
            <person name="Coleine C."/>
            <person name="Stajich J.E."/>
            <person name="Selbmann L."/>
        </authorList>
    </citation>
    <scope>NUCLEOTIDE SEQUENCE</scope>
    <source>
        <strain evidence="1">CCFEE 5714</strain>
    </source>
</reference>
<accession>A0ACC3MV84</accession>